<dbReference type="OrthoDB" id="5295681at2"/>
<name>A0A2U2HDQ4_9BURK</name>
<comment type="caution">
    <text evidence="1">The sequence shown here is derived from an EMBL/GenBank/DDBJ whole genome shotgun (WGS) entry which is preliminary data.</text>
</comment>
<reference evidence="1 2" key="1">
    <citation type="submission" date="2018-04" db="EMBL/GenBank/DDBJ databases">
        <title>Massilia violaceinigra sp. nov., a novel purple-pigmented bacterium isolated from Tianshan glacier, Xinjiang, China.</title>
        <authorList>
            <person name="Wang H."/>
        </authorList>
    </citation>
    <scope>NUCLEOTIDE SEQUENCE [LARGE SCALE GENOMIC DNA]</scope>
    <source>
        <strain evidence="1 2">B448-2</strain>
    </source>
</reference>
<sequence length="192" mass="21190">MREIRQIQSIASTLHRGAVFTKTAKGRNEVAQRSLGLSSRQRHVLILVDGVKQLHDINKIVPEEELARIVDFLQQQEMISQQETTTASMAPIVVEPASSGPPPGMTEDPEKIAALKRLLSETALKYLGLLSSDIRRRIDAAQDSAQLFPVLGQWHMALRQSKHGGAFVGQYLVPIEASFYGGAVPDWPRTGQ</sequence>
<protein>
    <submittedName>
        <fullName evidence="1">Uncharacterized protein</fullName>
    </submittedName>
</protein>
<gene>
    <name evidence="1" type="ORF">C7C56_024750</name>
</gene>
<dbReference type="RefSeq" id="WP_106760017.1">
    <property type="nucleotide sequence ID" value="NZ_PXWF02000313.1"/>
</dbReference>
<organism evidence="1 2">
    <name type="scientific">Massilia glaciei</name>
    <dbReference type="NCBI Taxonomy" id="1524097"/>
    <lineage>
        <taxon>Bacteria</taxon>
        <taxon>Pseudomonadati</taxon>
        <taxon>Pseudomonadota</taxon>
        <taxon>Betaproteobacteria</taxon>
        <taxon>Burkholderiales</taxon>
        <taxon>Oxalobacteraceae</taxon>
        <taxon>Telluria group</taxon>
        <taxon>Massilia</taxon>
    </lineage>
</organism>
<dbReference type="AlphaFoldDB" id="A0A2U2HDQ4"/>
<dbReference type="EMBL" id="PXWF02000313">
    <property type="protein sequence ID" value="PWF41304.1"/>
    <property type="molecule type" value="Genomic_DNA"/>
</dbReference>
<dbReference type="Proteomes" id="UP000241421">
    <property type="component" value="Unassembled WGS sequence"/>
</dbReference>
<evidence type="ECO:0000313" key="2">
    <source>
        <dbReference type="Proteomes" id="UP000241421"/>
    </source>
</evidence>
<evidence type="ECO:0000313" key="1">
    <source>
        <dbReference type="EMBL" id="PWF41304.1"/>
    </source>
</evidence>
<keyword evidence="2" id="KW-1185">Reference proteome</keyword>
<proteinExistence type="predicted"/>
<accession>A0A2U2HDQ4</accession>